<protein>
    <recommendedName>
        <fullName evidence="3">2'-5' RNA ligase family protein</fullName>
    </recommendedName>
</protein>
<accession>A0A1C3NY83</accession>
<dbReference type="Gene3D" id="3.90.1140.10">
    <property type="entry name" value="Cyclic phosphodiesterase"/>
    <property type="match status" value="1"/>
</dbReference>
<evidence type="ECO:0000313" key="1">
    <source>
        <dbReference type="EMBL" id="SBW22491.1"/>
    </source>
</evidence>
<sequence length="257" mass="27858">MSSPTTVTLDVVLLLPHQLRAQAVSSSAELARRMADNGYPSYFRLGAAYPSGPSGSSVCEPHVSLFMLAVSPSEVPAVVDAVHTVAGTMPPLYGEGEEYRHNPQGAPEMYFRRSPAWTALQRAVIATVEPLRRGRLRDVGPSGERLHDVTAHRIPADPAVVAQLIRYGYDEVADPDRDRFNPHVTLAWPDDPNSRIDLTGLPPARTYSCVLSDIAVYGMSPYGTCTNGYGSFPLRAQDRSTSAVDDLVSPVLGADRR</sequence>
<evidence type="ECO:0008006" key="3">
    <source>
        <dbReference type="Google" id="ProtNLM"/>
    </source>
</evidence>
<keyword evidence="2" id="KW-1185">Reference proteome</keyword>
<reference evidence="2" key="1">
    <citation type="submission" date="2016-02" db="EMBL/GenBank/DDBJ databases">
        <authorList>
            <person name="Wibberg D."/>
        </authorList>
    </citation>
    <scope>NUCLEOTIDE SEQUENCE [LARGE SCALE GENOMIC DNA]</scope>
</reference>
<organism evidence="1 2">
    <name type="scientific">Candidatus Protofrankia californiensis</name>
    <dbReference type="NCBI Taxonomy" id="1839754"/>
    <lineage>
        <taxon>Bacteria</taxon>
        <taxon>Bacillati</taxon>
        <taxon>Actinomycetota</taxon>
        <taxon>Actinomycetes</taxon>
        <taxon>Frankiales</taxon>
        <taxon>Frankiaceae</taxon>
        <taxon>Protofrankia</taxon>
    </lineage>
</organism>
<name>A0A1C3NY83_9ACTN</name>
<dbReference type="AlphaFoldDB" id="A0A1C3NY83"/>
<gene>
    <name evidence="1" type="ORF">FDG2_2721</name>
</gene>
<dbReference type="EMBL" id="FLUV01001157">
    <property type="protein sequence ID" value="SBW22491.1"/>
    <property type="molecule type" value="Genomic_DNA"/>
</dbReference>
<evidence type="ECO:0000313" key="2">
    <source>
        <dbReference type="Proteomes" id="UP000199013"/>
    </source>
</evidence>
<dbReference type="Proteomes" id="UP000199013">
    <property type="component" value="Unassembled WGS sequence"/>
</dbReference>
<proteinExistence type="predicted"/>